<dbReference type="InterPro" id="IPR042150">
    <property type="entry name" value="MmRce1-like"/>
</dbReference>
<evidence type="ECO:0000256" key="1">
    <source>
        <dbReference type="SAM" id="Phobius"/>
    </source>
</evidence>
<evidence type="ECO:0000313" key="4">
    <source>
        <dbReference type="Proteomes" id="UP000573963"/>
    </source>
</evidence>
<dbReference type="AlphaFoldDB" id="A0AA44DMZ0"/>
<name>A0AA44DMZ0_PARBF</name>
<dbReference type="PANTHER" id="PTHR35797">
    <property type="entry name" value="PROTEASE-RELATED"/>
    <property type="match status" value="1"/>
</dbReference>
<dbReference type="InterPro" id="IPR003675">
    <property type="entry name" value="Rce1/LyrA-like_dom"/>
</dbReference>
<keyword evidence="1" id="KW-0812">Transmembrane</keyword>
<accession>A0AA44DMZ0</accession>
<dbReference type="GO" id="GO:0080120">
    <property type="term" value="P:CAAX-box protein maturation"/>
    <property type="evidence" value="ECO:0007669"/>
    <property type="project" value="UniProtKB-ARBA"/>
</dbReference>
<feature type="transmembrane region" description="Helical" evidence="1">
    <location>
        <begin position="104"/>
        <end position="121"/>
    </location>
</feature>
<feature type="transmembrane region" description="Helical" evidence="1">
    <location>
        <begin position="12"/>
        <end position="34"/>
    </location>
</feature>
<comment type="caution">
    <text evidence="3">The sequence shown here is derived from an EMBL/GenBank/DDBJ whole genome shotgun (WGS) entry which is preliminary data.</text>
</comment>
<dbReference type="PANTHER" id="PTHR35797:SF1">
    <property type="entry name" value="PROTEASE"/>
    <property type="match status" value="1"/>
</dbReference>
<keyword evidence="1" id="KW-0472">Membrane</keyword>
<evidence type="ECO:0000259" key="2">
    <source>
        <dbReference type="Pfam" id="PF02517"/>
    </source>
</evidence>
<feature type="transmembrane region" description="Helical" evidence="1">
    <location>
        <begin position="174"/>
        <end position="194"/>
    </location>
</feature>
<keyword evidence="1" id="KW-1133">Transmembrane helix</keyword>
<evidence type="ECO:0000313" key="3">
    <source>
        <dbReference type="EMBL" id="NME10416.1"/>
    </source>
</evidence>
<keyword evidence="3" id="KW-0645">Protease</keyword>
<dbReference type="Proteomes" id="UP000573963">
    <property type="component" value="Unassembled WGS sequence"/>
</dbReference>
<gene>
    <name evidence="3" type="ORF">HF875_12850</name>
</gene>
<sequence length="329" mass="37792">MCSDIKVIKKEVRDFLIINFSLIAFISIFIFIRAAKPNSISFLSSFAGLFMYIPAFSAITVLNRSSYYAFPSSIYRFFNIFSIATIIKIILCIIESLFINNLRISFLVDVLVSCYLITSIFMNSSDFEILNLCFNKNLKKVVFVILLSLAITTVSNFSQLKYMQINPINILDSIIRVLFIVGLNVVFGCNLFFGEEFGWRYFLQPRLQNLYGKRLGVILLGPIWGIWHLPLCVTLYSPESPLYCIITHIIACTTLGVFLGYTYMKTENLWAPMLVHLLNNSIAPIIGNSYGKVYTLNTLFYEILLYSIVFLPFLLTKEYRSNQKLYINS</sequence>
<keyword evidence="3" id="KW-0482">Metalloprotease</keyword>
<feature type="transmembrane region" description="Helical" evidence="1">
    <location>
        <begin position="299"/>
        <end position="316"/>
    </location>
</feature>
<dbReference type="Pfam" id="PF02517">
    <property type="entry name" value="Rce1-like"/>
    <property type="match status" value="1"/>
</dbReference>
<feature type="transmembrane region" description="Helical" evidence="1">
    <location>
        <begin position="215"/>
        <end position="236"/>
    </location>
</feature>
<keyword evidence="3" id="KW-0378">Hydrolase</keyword>
<feature type="domain" description="CAAX prenyl protease 2/Lysostaphin resistance protein A-like" evidence="2">
    <location>
        <begin position="187"/>
        <end position="281"/>
    </location>
</feature>
<dbReference type="EMBL" id="JABAFD010000008">
    <property type="protein sequence ID" value="NME10416.1"/>
    <property type="molecule type" value="Genomic_DNA"/>
</dbReference>
<organism evidence="3 4">
    <name type="scientific">Paraclostridium bifermentans</name>
    <name type="common">Clostridium bifermentans</name>
    <dbReference type="NCBI Taxonomy" id="1490"/>
    <lineage>
        <taxon>Bacteria</taxon>
        <taxon>Bacillati</taxon>
        <taxon>Bacillota</taxon>
        <taxon>Clostridia</taxon>
        <taxon>Peptostreptococcales</taxon>
        <taxon>Peptostreptococcaceae</taxon>
        <taxon>Paraclostridium</taxon>
    </lineage>
</organism>
<dbReference type="RefSeq" id="WP_168932476.1">
    <property type="nucleotide sequence ID" value="NZ_JABAFD010000008.1"/>
</dbReference>
<dbReference type="GO" id="GO:0004175">
    <property type="term" value="F:endopeptidase activity"/>
    <property type="evidence" value="ECO:0007669"/>
    <property type="project" value="UniProtKB-ARBA"/>
</dbReference>
<protein>
    <submittedName>
        <fullName evidence="3">CPBP family intramembrane metalloprotease</fullName>
    </submittedName>
</protein>
<proteinExistence type="predicted"/>
<reference evidence="3 4" key="1">
    <citation type="submission" date="2020-04" db="EMBL/GenBank/DDBJ databases">
        <authorList>
            <person name="Hitch T.C.A."/>
            <person name="Wylensek D."/>
            <person name="Clavel T."/>
        </authorList>
    </citation>
    <scope>NUCLEOTIDE SEQUENCE [LARGE SCALE GENOMIC DNA]</scope>
    <source>
        <strain evidence="3 4">Med78_4-601-WT-2</strain>
    </source>
</reference>
<dbReference type="GO" id="GO:0008237">
    <property type="term" value="F:metallopeptidase activity"/>
    <property type="evidence" value="ECO:0007669"/>
    <property type="project" value="UniProtKB-KW"/>
</dbReference>
<feature type="transmembrane region" description="Helical" evidence="1">
    <location>
        <begin position="40"/>
        <end position="62"/>
    </location>
</feature>
<feature type="transmembrane region" description="Helical" evidence="1">
    <location>
        <begin position="242"/>
        <end position="262"/>
    </location>
</feature>
<feature type="transmembrane region" description="Helical" evidence="1">
    <location>
        <begin position="74"/>
        <end position="98"/>
    </location>
</feature>
<feature type="transmembrane region" description="Helical" evidence="1">
    <location>
        <begin position="141"/>
        <end position="162"/>
    </location>
</feature>